<protein>
    <submittedName>
        <fullName evidence="6">Bile acid:sodium symporter family protein</fullName>
    </submittedName>
</protein>
<keyword evidence="3 5" id="KW-1133">Transmembrane helix</keyword>
<feature type="transmembrane region" description="Helical" evidence="5">
    <location>
        <begin position="163"/>
        <end position="188"/>
    </location>
</feature>
<evidence type="ECO:0000256" key="3">
    <source>
        <dbReference type="ARBA" id="ARBA00022989"/>
    </source>
</evidence>
<keyword evidence="7" id="KW-1185">Reference proteome</keyword>
<evidence type="ECO:0000313" key="6">
    <source>
        <dbReference type="EMBL" id="RXJ00676.1"/>
    </source>
</evidence>
<reference evidence="6 7" key="1">
    <citation type="journal article" date="2019" name="Int. J. Syst. Evol. Microbiol.">
        <title>Anaerobacillus alkaliphilus sp. nov., a novel alkaliphilic and moderately halophilic bacterium.</title>
        <authorList>
            <person name="Borsodi A.K."/>
            <person name="Aszalos J.M."/>
            <person name="Bihari P."/>
            <person name="Nagy I."/>
            <person name="Schumann P."/>
            <person name="Sproer C."/>
            <person name="Kovacs A.L."/>
            <person name="Boka K."/>
            <person name="Dobosy P."/>
            <person name="Ovari M."/>
            <person name="Szili-Kovacs T."/>
            <person name="Toth E."/>
        </authorList>
    </citation>
    <scope>NUCLEOTIDE SEQUENCE [LARGE SCALE GENOMIC DNA]</scope>
    <source>
        <strain evidence="6 7">B16-10</strain>
    </source>
</reference>
<dbReference type="Gene3D" id="1.20.1530.20">
    <property type="match status" value="1"/>
</dbReference>
<feature type="transmembrane region" description="Helical" evidence="5">
    <location>
        <begin position="230"/>
        <end position="253"/>
    </location>
</feature>
<dbReference type="Pfam" id="PF01758">
    <property type="entry name" value="SBF"/>
    <property type="match status" value="1"/>
</dbReference>
<dbReference type="OrthoDB" id="2800416at2"/>
<dbReference type="InterPro" id="IPR004710">
    <property type="entry name" value="Bilac:Na_transpt"/>
</dbReference>
<feature type="transmembrane region" description="Helical" evidence="5">
    <location>
        <begin position="12"/>
        <end position="34"/>
    </location>
</feature>
<gene>
    <name evidence="6" type="ORF">DS745_11495</name>
</gene>
<feature type="transmembrane region" description="Helical" evidence="5">
    <location>
        <begin position="292"/>
        <end position="312"/>
    </location>
</feature>
<evidence type="ECO:0000313" key="7">
    <source>
        <dbReference type="Proteomes" id="UP000290649"/>
    </source>
</evidence>
<keyword evidence="4 5" id="KW-0472">Membrane</keyword>
<evidence type="ECO:0000256" key="2">
    <source>
        <dbReference type="ARBA" id="ARBA00022692"/>
    </source>
</evidence>
<proteinExistence type="predicted"/>
<feature type="transmembrane region" description="Helical" evidence="5">
    <location>
        <begin position="46"/>
        <end position="67"/>
    </location>
</feature>
<feature type="transmembrane region" description="Helical" evidence="5">
    <location>
        <begin position="104"/>
        <end position="123"/>
    </location>
</feature>
<dbReference type="GO" id="GO:0016020">
    <property type="term" value="C:membrane"/>
    <property type="evidence" value="ECO:0007669"/>
    <property type="project" value="UniProtKB-SubCell"/>
</dbReference>
<feature type="transmembrane region" description="Helical" evidence="5">
    <location>
        <begin position="200"/>
        <end position="224"/>
    </location>
</feature>
<comment type="caution">
    <text evidence="6">The sequence shown here is derived from an EMBL/GenBank/DDBJ whole genome shotgun (WGS) entry which is preliminary data.</text>
</comment>
<name>A0A4Q0VT32_9BACI</name>
<dbReference type="InterPro" id="IPR002657">
    <property type="entry name" value="BilAc:Na_symport/Acr3"/>
</dbReference>
<organism evidence="6 7">
    <name type="scientific">Anaerobacillus alkaliphilus</name>
    <dbReference type="NCBI Taxonomy" id="1548597"/>
    <lineage>
        <taxon>Bacteria</taxon>
        <taxon>Bacillati</taxon>
        <taxon>Bacillota</taxon>
        <taxon>Bacilli</taxon>
        <taxon>Bacillales</taxon>
        <taxon>Bacillaceae</taxon>
        <taxon>Anaerobacillus</taxon>
    </lineage>
</organism>
<dbReference type="AlphaFoldDB" id="A0A4Q0VT32"/>
<comment type="subcellular location">
    <subcellularLocation>
        <location evidence="1">Membrane</location>
        <topology evidence="1">Multi-pass membrane protein</topology>
    </subcellularLocation>
</comment>
<feature type="transmembrane region" description="Helical" evidence="5">
    <location>
        <begin position="74"/>
        <end position="98"/>
    </location>
</feature>
<dbReference type="PANTHER" id="PTHR10361:SF28">
    <property type="entry name" value="P3 PROTEIN-RELATED"/>
    <property type="match status" value="1"/>
</dbReference>
<feature type="transmembrane region" description="Helical" evidence="5">
    <location>
        <begin position="135"/>
        <end position="157"/>
    </location>
</feature>
<evidence type="ECO:0000256" key="5">
    <source>
        <dbReference type="SAM" id="Phobius"/>
    </source>
</evidence>
<keyword evidence="2 5" id="KW-0812">Transmembrane</keyword>
<dbReference type="EMBL" id="QOUX01000037">
    <property type="protein sequence ID" value="RXJ00676.1"/>
    <property type="molecule type" value="Genomic_DNA"/>
</dbReference>
<dbReference type="InterPro" id="IPR038770">
    <property type="entry name" value="Na+/solute_symporter_sf"/>
</dbReference>
<accession>A0A4Q0VT32</accession>
<sequence length="327" mass="35534">MGELPLTILKMLNYLITKFMPFWIVSCGIVAYLFPSTFLSLERWPGPALALIIFLMGLSLPTTQFIAFLKKPKLAFLGILLKWLLTVSIAVVLALVFFRNSPELATGIILAGAVPGGTSANLYTFMANGTTALSITMSAIDTVIGPFLTPLVIKAFAGQLIYIAFWPLFFKMVYIVFLPILAGLLIQWKWGKSVYLVKPLVAPTSAVALFIIVLATVSSAQQAISLHMSLMPLLVFVVLLQVIGSMAAGYYVAKLFRFQEGEARAMLFQTGICNTALAALLAMNYISPLAAIPAVIAVVINLTLGSIMAIIFMKHDIKQKSTDFNVA</sequence>
<evidence type="ECO:0000256" key="4">
    <source>
        <dbReference type="ARBA" id="ARBA00023136"/>
    </source>
</evidence>
<dbReference type="Proteomes" id="UP000290649">
    <property type="component" value="Unassembled WGS sequence"/>
</dbReference>
<evidence type="ECO:0000256" key="1">
    <source>
        <dbReference type="ARBA" id="ARBA00004141"/>
    </source>
</evidence>
<feature type="transmembrane region" description="Helical" evidence="5">
    <location>
        <begin position="265"/>
        <end position="286"/>
    </location>
</feature>
<dbReference type="PANTHER" id="PTHR10361">
    <property type="entry name" value="SODIUM-BILE ACID COTRANSPORTER"/>
    <property type="match status" value="1"/>
</dbReference>